<proteinExistence type="predicted"/>
<dbReference type="KEGG" id="pbl:PAAG_05726"/>
<dbReference type="RefSeq" id="XP_015699892.1">
    <property type="nucleotide sequence ID" value="XM_015845666.1"/>
</dbReference>
<accession>C1H4N3</accession>
<dbReference type="Proteomes" id="UP000002059">
    <property type="component" value="Partially assembled WGS sequence"/>
</dbReference>
<dbReference type="VEuPathDB" id="FungiDB:PAAG_05726"/>
<dbReference type="HOGENOM" id="CLU_1627601_0_0_1"/>
<evidence type="ECO:0000313" key="2">
    <source>
        <dbReference type="Proteomes" id="UP000002059"/>
    </source>
</evidence>
<name>C1H4N3_PARBA</name>
<dbReference type="GeneID" id="9095703"/>
<dbReference type="EMBL" id="KN294006">
    <property type="protein sequence ID" value="EEH34677.2"/>
    <property type="molecule type" value="Genomic_DNA"/>
</dbReference>
<reference evidence="1 2" key="1">
    <citation type="journal article" date="2011" name="PLoS Genet.">
        <title>Comparative genomic analysis of human fungal pathogens causing paracoccidioidomycosis.</title>
        <authorList>
            <person name="Desjardins C.A."/>
            <person name="Champion M.D."/>
            <person name="Holder J.W."/>
            <person name="Muszewska A."/>
            <person name="Goldberg J."/>
            <person name="Bailao A.M."/>
            <person name="Brigido M.M."/>
            <person name="Ferreira M.E."/>
            <person name="Garcia A.M."/>
            <person name="Grynberg M."/>
            <person name="Gujja S."/>
            <person name="Heiman D.I."/>
            <person name="Henn M.R."/>
            <person name="Kodira C.D."/>
            <person name="Leon-Narvaez H."/>
            <person name="Longo L.V."/>
            <person name="Ma L.J."/>
            <person name="Malavazi I."/>
            <person name="Matsuo A.L."/>
            <person name="Morais F.V."/>
            <person name="Pereira M."/>
            <person name="Rodriguez-Brito S."/>
            <person name="Sakthikumar S."/>
            <person name="Salem-Izacc S.M."/>
            <person name="Sykes S.M."/>
            <person name="Teixeira M.M."/>
            <person name="Vallejo M.C."/>
            <person name="Walter M.E."/>
            <person name="Yandava C."/>
            <person name="Young S."/>
            <person name="Zeng Q."/>
            <person name="Zucker J."/>
            <person name="Felipe M.S."/>
            <person name="Goldman G.H."/>
            <person name="Haas B.J."/>
            <person name="McEwen J.G."/>
            <person name="Nino-Vega G."/>
            <person name="Puccia R."/>
            <person name="San-Blas G."/>
            <person name="Soares C.M."/>
            <person name="Birren B.W."/>
            <person name="Cuomo C.A."/>
        </authorList>
    </citation>
    <scope>NUCLEOTIDE SEQUENCE [LARGE SCALE GENOMIC DNA]</scope>
    <source>
        <strain evidence="2">ATCC MYA-826 / Pb01</strain>
    </source>
</reference>
<protein>
    <submittedName>
        <fullName evidence="1">Uncharacterized protein</fullName>
    </submittedName>
</protein>
<evidence type="ECO:0000313" key="1">
    <source>
        <dbReference type="EMBL" id="EEH34677.2"/>
    </source>
</evidence>
<keyword evidence="2" id="KW-1185">Reference proteome</keyword>
<gene>
    <name evidence="1" type="ORF">PAAG_05726</name>
</gene>
<sequence length="163" mass="18519">MGFVKNERQYHWSKTKQVAQGVKPRLWGVADLDQNLGNTKPSFAEDQRPTTIMNIIFQKNLKTCPIIEQASNLQCCTHRGASKETKKKKKKKIKGNLLLETIIDKLQSTTAQKNPKSQYEPGCQAALGDARAIPPTQRPRTRWLRCIDSQAQFQWVEKLGLGD</sequence>
<dbReference type="AlphaFoldDB" id="C1H4N3"/>
<organism evidence="1 2">
    <name type="scientific">Paracoccidioides lutzii (strain ATCC MYA-826 / Pb01)</name>
    <name type="common">Paracoccidioides brasiliensis</name>
    <dbReference type="NCBI Taxonomy" id="502779"/>
    <lineage>
        <taxon>Eukaryota</taxon>
        <taxon>Fungi</taxon>
        <taxon>Dikarya</taxon>
        <taxon>Ascomycota</taxon>
        <taxon>Pezizomycotina</taxon>
        <taxon>Eurotiomycetes</taxon>
        <taxon>Eurotiomycetidae</taxon>
        <taxon>Onygenales</taxon>
        <taxon>Ajellomycetaceae</taxon>
        <taxon>Paracoccidioides</taxon>
    </lineage>
</organism>